<evidence type="ECO:0000256" key="6">
    <source>
        <dbReference type="SAM" id="Phobius"/>
    </source>
</evidence>
<feature type="transmembrane region" description="Helical" evidence="6">
    <location>
        <begin position="137"/>
        <end position="156"/>
    </location>
</feature>
<feature type="transmembrane region" description="Helical" evidence="6">
    <location>
        <begin position="47"/>
        <end position="70"/>
    </location>
</feature>
<dbReference type="InterPro" id="IPR006603">
    <property type="entry name" value="PQ-loop_rpt"/>
</dbReference>
<dbReference type="OrthoDB" id="407617at2759"/>
<feature type="region of interest" description="Disordered" evidence="5">
    <location>
        <begin position="429"/>
        <end position="484"/>
    </location>
</feature>
<feature type="transmembrane region" description="Helical" evidence="6">
    <location>
        <begin position="194"/>
        <end position="213"/>
    </location>
</feature>
<feature type="transmembrane region" description="Helical" evidence="6">
    <location>
        <begin position="220"/>
        <end position="240"/>
    </location>
</feature>
<organism evidence="7 8">
    <name type="scientific">Mortierella alpina</name>
    <name type="common">Oleaginous fungus</name>
    <name type="synonym">Mortierella renispora</name>
    <dbReference type="NCBI Taxonomy" id="64518"/>
    <lineage>
        <taxon>Eukaryota</taxon>
        <taxon>Fungi</taxon>
        <taxon>Fungi incertae sedis</taxon>
        <taxon>Mucoromycota</taxon>
        <taxon>Mortierellomycotina</taxon>
        <taxon>Mortierellomycetes</taxon>
        <taxon>Mortierellales</taxon>
        <taxon>Mortierellaceae</taxon>
        <taxon>Mortierella</taxon>
    </lineage>
</organism>
<accession>A0A9P6M360</accession>
<evidence type="ECO:0000256" key="5">
    <source>
        <dbReference type="SAM" id="MobiDB-lite"/>
    </source>
</evidence>
<feature type="transmembrane region" description="Helical" evidence="6">
    <location>
        <begin position="82"/>
        <end position="99"/>
    </location>
</feature>
<dbReference type="PANTHER" id="PTHR16201">
    <property type="entry name" value="SEVEN TRANSMEMBRANE PROTEIN 1-RELATED"/>
    <property type="match status" value="1"/>
</dbReference>
<evidence type="ECO:0000256" key="2">
    <source>
        <dbReference type="ARBA" id="ARBA00022692"/>
    </source>
</evidence>
<sequence length="1118" mass="119678">MAPRENCDPALPAWLCVFANTCGYISNAVWFLVLLPQLLKNYWRRSTSGLSFIWASCNFCASLINLFFVLDISVPLFTRISGWYMPVLEVLMLLQFALYSDAPLPRKLVLATVCSVVYATFVALECTNALGEHTSSHLVWISIVLWSVETYFQVVLNMRRRSVDGQSYVSLGLTLLGKTTDVIMQFSLKMPVQYVYMTYFSSTLAYFNILQLVLYTQRRWYSKAAVAMLSLMLCGFIALLLLRTSIVSIVCPIGIALFLILGSIIARRPASPQDEHEPCLPLFLIAYLTARAGLALAISEQTGLQEQDEAIRPDLGQASSRVVNLASTTNEERLDHPVEDLHSVCPKLPGLTAEQCDGQPHPKHATKHKAHTRLNLVCDRHIIDRIRCVSRPKVPVAQAERYIKMAHPCSAMLPLNIIAARLQAQWASDPKRHHRLTKARHRRGGKKGDGLHKHRHSHHRHHATRPARPSHPTHHKHKVHRSHPYRNRCVTTGNVCASKLYGCRFNHTTLYSCSAVGKRPVAILPNAKVCGGMQEVPGASHNGDGDSDCQCTIAQQGHVCGTDLPRACGALSNAVYDCSGSRNRKPLLLKACSLDSQCSKRGGENADCIAVAPVGPATTLPPVSTTAAAVTVATVAPIGTAVIATSIVPVTGNTPATVVAPVTRITPAITALPVTAVIPAITSSPVTTGAPVVPVVHKSCKCPLTGFVCGAKFSSICGLDAKSLYKCDDLESSPALLEKCKSDCSTTLDGTDTCTTNRCTCPGSGTQPVCGVDLPPECNARLQAIYVCPDGQGSEPQILEVCQPGTLCQKRPAPICGPSTCDCNGDGSLCSHLFPGKCGLVKNALYRCSKSGEPELVKSCADHQVCVQGAAEPVCVNDECTCSSSGVVCGATFPASCGLKSTAKYNCLNGESPVFLGDCYPGLCVAHTVAGSLFDEAPMEYCVDQCQCSGKGLVCGLTFPPECDLRASDLYSCSGLGDVPYLHEECGRGGCAITAGDNACNKDSITCPGLGLAPICGYELPGALHADTETIYYCPGGSGTAPELLEICRPGLQCQKKPLPEGAVCGAATCTCFGEDEVCSMAFPDECGLEKNTIYRCTASGIPEKVLGCLRLNIPARV</sequence>
<evidence type="ECO:0000256" key="1">
    <source>
        <dbReference type="ARBA" id="ARBA00004141"/>
    </source>
</evidence>
<reference evidence="7" key="1">
    <citation type="journal article" date="2020" name="Fungal Divers.">
        <title>Resolving the Mortierellaceae phylogeny through synthesis of multi-gene phylogenetics and phylogenomics.</title>
        <authorList>
            <person name="Vandepol N."/>
            <person name="Liber J."/>
            <person name="Desiro A."/>
            <person name="Na H."/>
            <person name="Kennedy M."/>
            <person name="Barry K."/>
            <person name="Grigoriev I.V."/>
            <person name="Miller A.N."/>
            <person name="O'Donnell K."/>
            <person name="Stajich J.E."/>
            <person name="Bonito G."/>
        </authorList>
    </citation>
    <scope>NUCLEOTIDE SEQUENCE</scope>
    <source>
        <strain evidence="7">CK1249</strain>
    </source>
</reference>
<feature type="transmembrane region" description="Helical" evidence="6">
    <location>
        <begin position="108"/>
        <end position="131"/>
    </location>
</feature>
<dbReference type="SMART" id="SM00679">
    <property type="entry name" value="CTNS"/>
    <property type="match status" value="2"/>
</dbReference>
<dbReference type="EMBL" id="JAAAHY010000347">
    <property type="protein sequence ID" value="KAF9964585.1"/>
    <property type="molecule type" value="Genomic_DNA"/>
</dbReference>
<name>A0A9P6M360_MORAP</name>
<proteinExistence type="predicted"/>
<comment type="caution">
    <text evidence="7">The sequence shown here is derived from an EMBL/GenBank/DDBJ whole genome shotgun (WGS) entry which is preliminary data.</text>
</comment>
<evidence type="ECO:0000313" key="7">
    <source>
        <dbReference type="EMBL" id="KAF9964585.1"/>
    </source>
</evidence>
<keyword evidence="8" id="KW-1185">Reference proteome</keyword>
<keyword evidence="4 6" id="KW-0472">Membrane</keyword>
<dbReference type="Gene3D" id="1.20.1280.290">
    <property type="match status" value="1"/>
</dbReference>
<keyword evidence="3 6" id="KW-1133">Transmembrane helix</keyword>
<keyword evidence="2 6" id="KW-0812">Transmembrane</keyword>
<dbReference type="GO" id="GO:0016020">
    <property type="term" value="C:membrane"/>
    <property type="evidence" value="ECO:0007669"/>
    <property type="project" value="UniProtKB-SubCell"/>
</dbReference>
<evidence type="ECO:0000256" key="4">
    <source>
        <dbReference type="ARBA" id="ARBA00023136"/>
    </source>
</evidence>
<gene>
    <name evidence="7" type="ORF">BGZ70_006238</name>
</gene>
<dbReference type="Pfam" id="PF04193">
    <property type="entry name" value="PQ-loop"/>
    <property type="match status" value="2"/>
</dbReference>
<feature type="compositionally biased region" description="Basic residues" evidence="5">
    <location>
        <begin position="431"/>
        <end position="445"/>
    </location>
</feature>
<dbReference type="Proteomes" id="UP000738359">
    <property type="component" value="Unassembled WGS sequence"/>
</dbReference>
<evidence type="ECO:0000256" key="3">
    <source>
        <dbReference type="ARBA" id="ARBA00022989"/>
    </source>
</evidence>
<feature type="transmembrane region" description="Helical" evidence="6">
    <location>
        <begin position="12"/>
        <end position="35"/>
    </location>
</feature>
<comment type="subcellular location">
    <subcellularLocation>
        <location evidence="1">Membrane</location>
        <topology evidence="1">Multi-pass membrane protein</topology>
    </subcellularLocation>
</comment>
<evidence type="ECO:0000313" key="8">
    <source>
        <dbReference type="Proteomes" id="UP000738359"/>
    </source>
</evidence>
<dbReference type="InterPro" id="IPR051415">
    <property type="entry name" value="LAAT-1"/>
</dbReference>
<feature type="transmembrane region" description="Helical" evidence="6">
    <location>
        <begin position="278"/>
        <end position="298"/>
    </location>
</feature>
<feature type="compositionally biased region" description="Basic residues" evidence="5">
    <location>
        <begin position="471"/>
        <end position="484"/>
    </location>
</feature>
<feature type="transmembrane region" description="Helical" evidence="6">
    <location>
        <begin position="246"/>
        <end position="266"/>
    </location>
</feature>
<dbReference type="AlphaFoldDB" id="A0A9P6M360"/>
<feature type="compositionally biased region" description="Basic residues" evidence="5">
    <location>
        <begin position="452"/>
        <end position="465"/>
    </location>
</feature>
<protein>
    <submittedName>
        <fullName evidence="7">Uncharacterized protein</fullName>
    </submittedName>
</protein>